<keyword evidence="1" id="KW-0175">Coiled coil</keyword>
<proteinExistence type="predicted"/>
<name>A0AAV7TXA4_PLEWA</name>
<organism evidence="3 4">
    <name type="scientific">Pleurodeles waltl</name>
    <name type="common">Iberian ribbed newt</name>
    <dbReference type="NCBI Taxonomy" id="8319"/>
    <lineage>
        <taxon>Eukaryota</taxon>
        <taxon>Metazoa</taxon>
        <taxon>Chordata</taxon>
        <taxon>Craniata</taxon>
        <taxon>Vertebrata</taxon>
        <taxon>Euteleostomi</taxon>
        <taxon>Amphibia</taxon>
        <taxon>Batrachia</taxon>
        <taxon>Caudata</taxon>
        <taxon>Salamandroidea</taxon>
        <taxon>Salamandridae</taxon>
        <taxon>Pleurodelinae</taxon>
        <taxon>Pleurodeles</taxon>
    </lineage>
</organism>
<feature type="coiled-coil region" evidence="1">
    <location>
        <begin position="92"/>
        <end position="119"/>
    </location>
</feature>
<dbReference type="SUPFAM" id="SSF57997">
    <property type="entry name" value="Tropomyosin"/>
    <property type="match status" value="1"/>
</dbReference>
<gene>
    <name evidence="3" type="ORF">NDU88_005680</name>
</gene>
<evidence type="ECO:0000256" key="1">
    <source>
        <dbReference type="SAM" id="Coils"/>
    </source>
</evidence>
<keyword evidence="4" id="KW-1185">Reference proteome</keyword>
<feature type="compositionally biased region" description="Basic and acidic residues" evidence="2">
    <location>
        <begin position="1"/>
        <end position="16"/>
    </location>
</feature>
<feature type="region of interest" description="Disordered" evidence="2">
    <location>
        <begin position="1"/>
        <end position="23"/>
    </location>
</feature>
<evidence type="ECO:0000313" key="3">
    <source>
        <dbReference type="EMBL" id="KAJ1180459.1"/>
    </source>
</evidence>
<reference evidence="3" key="1">
    <citation type="journal article" date="2022" name="bioRxiv">
        <title>Sequencing and chromosome-scale assembly of the giantPleurodeles waltlgenome.</title>
        <authorList>
            <person name="Brown T."/>
            <person name="Elewa A."/>
            <person name="Iarovenko S."/>
            <person name="Subramanian E."/>
            <person name="Araus A.J."/>
            <person name="Petzold A."/>
            <person name="Susuki M."/>
            <person name="Suzuki K.-i.T."/>
            <person name="Hayashi T."/>
            <person name="Toyoda A."/>
            <person name="Oliveira C."/>
            <person name="Osipova E."/>
            <person name="Leigh N.D."/>
            <person name="Simon A."/>
            <person name="Yun M.H."/>
        </authorList>
    </citation>
    <scope>NUCLEOTIDE SEQUENCE</scope>
    <source>
        <strain evidence="3">20211129_DDA</strain>
        <tissue evidence="3">Liver</tissue>
    </source>
</reference>
<dbReference type="EMBL" id="JANPWB010000006">
    <property type="protein sequence ID" value="KAJ1180459.1"/>
    <property type="molecule type" value="Genomic_DNA"/>
</dbReference>
<dbReference type="Proteomes" id="UP001066276">
    <property type="component" value="Chromosome 3_2"/>
</dbReference>
<comment type="caution">
    <text evidence="3">The sequence shown here is derived from an EMBL/GenBank/DDBJ whole genome shotgun (WGS) entry which is preliminary data.</text>
</comment>
<protein>
    <submittedName>
        <fullName evidence="3">Uncharacterized protein</fullName>
    </submittedName>
</protein>
<sequence length="134" mass="14556">MGKVSKNREEGVDRGDLMVGPGALEQQEVSLAQTGSPTLGDILQVITASCEALEMKIDTLGAEFGLLKDDHRPLAERVATVEREVADVPATMTGAQSRLSELENKFRVLEQKGDDAENLSRRNKIRILGVPEKA</sequence>
<dbReference type="AlphaFoldDB" id="A0AAV7TXA4"/>
<evidence type="ECO:0000313" key="4">
    <source>
        <dbReference type="Proteomes" id="UP001066276"/>
    </source>
</evidence>
<accession>A0AAV7TXA4</accession>
<evidence type="ECO:0000256" key="2">
    <source>
        <dbReference type="SAM" id="MobiDB-lite"/>
    </source>
</evidence>